<name>A0A397VRM9_9GLOM</name>
<reference evidence="1 2" key="1">
    <citation type="submission" date="2018-06" db="EMBL/GenBank/DDBJ databases">
        <title>Comparative genomics reveals the genomic features of Rhizophagus irregularis, R. cerebriforme, R. diaphanum and Gigaspora rosea, and their symbiotic lifestyle signature.</title>
        <authorList>
            <person name="Morin E."/>
            <person name="San Clemente H."/>
            <person name="Chen E.C.H."/>
            <person name="De La Providencia I."/>
            <person name="Hainaut M."/>
            <person name="Kuo A."/>
            <person name="Kohler A."/>
            <person name="Murat C."/>
            <person name="Tang N."/>
            <person name="Roy S."/>
            <person name="Loubradou J."/>
            <person name="Henrissat B."/>
            <person name="Grigoriev I.V."/>
            <person name="Corradi N."/>
            <person name="Roux C."/>
            <person name="Martin F.M."/>
        </authorList>
    </citation>
    <scope>NUCLEOTIDE SEQUENCE [LARGE SCALE GENOMIC DNA]</scope>
    <source>
        <strain evidence="1 2">DAOM 194757</strain>
    </source>
</reference>
<sequence length="62" mass="7517">MKTRTERTHCTPKMVEHEVVQLNQLVNDKDQEIKFLKKQLIAYKLLKQQVEQLFTIIEFDKE</sequence>
<evidence type="ECO:0000313" key="1">
    <source>
        <dbReference type="EMBL" id="RIB25200.1"/>
    </source>
</evidence>
<accession>A0A397VRM9</accession>
<dbReference type="EMBL" id="QKWP01000184">
    <property type="protein sequence ID" value="RIB25200.1"/>
    <property type="molecule type" value="Genomic_DNA"/>
</dbReference>
<evidence type="ECO:0000313" key="2">
    <source>
        <dbReference type="Proteomes" id="UP000266673"/>
    </source>
</evidence>
<comment type="caution">
    <text evidence="1">The sequence shown here is derived from an EMBL/GenBank/DDBJ whole genome shotgun (WGS) entry which is preliminary data.</text>
</comment>
<keyword evidence="2" id="KW-1185">Reference proteome</keyword>
<proteinExistence type="predicted"/>
<protein>
    <submittedName>
        <fullName evidence="1">Uncharacterized protein</fullName>
    </submittedName>
</protein>
<dbReference type="AlphaFoldDB" id="A0A397VRM9"/>
<dbReference type="OrthoDB" id="10477603at2759"/>
<dbReference type="Proteomes" id="UP000266673">
    <property type="component" value="Unassembled WGS sequence"/>
</dbReference>
<gene>
    <name evidence="1" type="ORF">C2G38_2166560</name>
</gene>
<organism evidence="1 2">
    <name type="scientific">Gigaspora rosea</name>
    <dbReference type="NCBI Taxonomy" id="44941"/>
    <lineage>
        <taxon>Eukaryota</taxon>
        <taxon>Fungi</taxon>
        <taxon>Fungi incertae sedis</taxon>
        <taxon>Mucoromycota</taxon>
        <taxon>Glomeromycotina</taxon>
        <taxon>Glomeromycetes</taxon>
        <taxon>Diversisporales</taxon>
        <taxon>Gigasporaceae</taxon>
        <taxon>Gigaspora</taxon>
    </lineage>
</organism>